<keyword evidence="12" id="KW-1185">Reference proteome</keyword>
<evidence type="ECO:0000256" key="4">
    <source>
        <dbReference type="ARBA" id="ARBA00022692"/>
    </source>
</evidence>
<dbReference type="SUPFAM" id="SSF54631">
    <property type="entry name" value="CBS-domain pair"/>
    <property type="match status" value="1"/>
</dbReference>
<dbReference type="SUPFAM" id="SSF158791">
    <property type="entry name" value="MgtE N-terminal domain-like"/>
    <property type="match status" value="1"/>
</dbReference>
<feature type="domain" description="CBS" evidence="10">
    <location>
        <begin position="144"/>
        <end position="207"/>
    </location>
</feature>
<organism evidence="11 12">
    <name type="scientific">Marivirga aurantiaca</name>
    <dbReference type="NCBI Taxonomy" id="2802615"/>
    <lineage>
        <taxon>Bacteria</taxon>
        <taxon>Pseudomonadati</taxon>
        <taxon>Bacteroidota</taxon>
        <taxon>Cytophagia</taxon>
        <taxon>Cytophagales</taxon>
        <taxon>Marivirgaceae</taxon>
        <taxon>Marivirga</taxon>
    </lineage>
</organism>
<dbReference type="Pfam" id="PF03448">
    <property type="entry name" value="MgtE_N"/>
    <property type="match status" value="1"/>
</dbReference>
<keyword evidence="3 9" id="KW-0813">Transport</keyword>
<dbReference type="SMART" id="SM00116">
    <property type="entry name" value="CBS"/>
    <property type="match status" value="2"/>
</dbReference>
<dbReference type="InterPro" id="IPR006668">
    <property type="entry name" value="Mg_transptr_MgtE_intracell_dom"/>
</dbReference>
<evidence type="ECO:0000313" key="12">
    <source>
        <dbReference type="Proteomes" id="UP000611723"/>
    </source>
</evidence>
<dbReference type="InterPro" id="IPR046342">
    <property type="entry name" value="CBS_dom_sf"/>
</dbReference>
<dbReference type="NCBIfam" id="TIGR00400">
    <property type="entry name" value="mgtE"/>
    <property type="match status" value="1"/>
</dbReference>
<comment type="subunit">
    <text evidence="9">Homodimer.</text>
</comment>
<dbReference type="SUPFAM" id="SSF161093">
    <property type="entry name" value="MgtE membrane domain-like"/>
    <property type="match status" value="1"/>
</dbReference>
<keyword evidence="4 9" id="KW-0812">Transmembrane</keyword>
<feature type="transmembrane region" description="Helical" evidence="9">
    <location>
        <begin position="322"/>
        <end position="343"/>
    </location>
</feature>
<evidence type="ECO:0000259" key="10">
    <source>
        <dbReference type="PROSITE" id="PS51371"/>
    </source>
</evidence>
<evidence type="ECO:0000256" key="5">
    <source>
        <dbReference type="ARBA" id="ARBA00022842"/>
    </source>
</evidence>
<evidence type="ECO:0000256" key="2">
    <source>
        <dbReference type="ARBA" id="ARBA00009749"/>
    </source>
</evidence>
<accession>A0A935C6I0</accession>
<dbReference type="GO" id="GO:0005886">
    <property type="term" value="C:plasma membrane"/>
    <property type="evidence" value="ECO:0007669"/>
    <property type="project" value="UniProtKB-SubCell"/>
</dbReference>
<name>A0A935C6I0_9BACT</name>
<feature type="transmembrane region" description="Helical" evidence="9">
    <location>
        <begin position="429"/>
        <end position="452"/>
    </location>
</feature>
<dbReference type="AlphaFoldDB" id="A0A935C6I0"/>
<protein>
    <recommendedName>
        <fullName evidence="9">Magnesium transporter MgtE</fullName>
    </recommendedName>
</protein>
<dbReference type="PROSITE" id="PS51371">
    <property type="entry name" value="CBS"/>
    <property type="match status" value="2"/>
</dbReference>
<dbReference type="Gene3D" id="1.25.60.10">
    <property type="entry name" value="MgtE N-terminal domain-like"/>
    <property type="match status" value="1"/>
</dbReference>
<dbReference type="Gene3D" id="1.10.357.20">
    <property type="entry name" value="SLC41 divalent cation transporters, integral membrane domain"/>
    <property type="match status" value="1"/>
</dbReference>
<proteinExistence type="inferred from homology"/>
<dbReference type="CDD" id="cd04606">
    <property type="entry name" value="CBS_pair_Mg_transporter"/>
    <property type="match status" value="1"/>
</dbReference>
<dbReference type="GO" id="GO:0046872">
    <property type="term" value="F:metal ion binding"/>
    <property type="evidence" value="ECO:0007669"/>
    <property type="project" value="UniProtKB-KW"/>
</dbReference>
<keyword evidence="6 9" id="KW-1133">Transmembrane helix</keyword>
<dbReference type="Pfam" id="PF01769">
    <property type="entry name" value="MgtE"/>
    <property type="match status" value="1"/>
</dbReference>
<feature type="transmembrane region" description="Helical" evidence="9">
    <location>
        <begin position="391"/>
        <end position="417"/>
    </location>
</feature>
<dbReference type="Pfam" id="PF00571">
    <property type="entry name" value="CBS"/>
    <property type="match status" value="2"/>
</dbReference>
<dbReference type="Proteomes" id="UP000611723">
    <property type="component" value="Unassembled WGS sequence"/>
</dbReference>
<comment type="subcellular location">
    <subcellularLocation>
        <location evidence="9">Cell membrane</location>
        <topology evidence="9">Multi-pass membrane protein</topology>
    </subcellularLocation>
    <subcellularLocation>
        <location evidence="1">Membrane</location>
        <topology evidence="1">Multi-pass membrane protein</topology>
    </subcellularLocation>
</comment>
<keyword evidence="9" id="KW-0479">Metal-binding</keyword>
<keyword evidence="9" id="KW-1003">Cell membrane</keyword>
<dbReference type="SMART" id="SM00924">
    <property type="entry name" value="MgtE_N"/>
    <property type="match status" value="1"/>
</dbReference>
<evidence type="ECO:0000256" key="3">
    <source>
        <dbReference type="ARBA" id="ARBA00022448"/>
    </source>
</evidence>
<dbReference type="InterPro" id="IPR000644">
    <property type="entry name" value="CBS_dom"/>
</dbReference>
<feature type="domain" description="CBS" evidence="10">
    <location>
        <begin position="208"/>
        <end position="264"/>
    </location>
</feature>
<dbReference type="Gene3D" id="3.10.580.10">
    <property type="entry name" value="CBS-domain"/>
    <property type="match status" value="1"/>
</dbReference>
<feature type="transmembrane region" description="Helical" evidence="9">
    <location>
        <begin position="290"/>
        <end position="310"/>
    </location>
</feature>
<dbReference type="RefSeq" id="WP_201429443.1">
    <property type="nucleotide sequence ID" value="NZ_JAEQBW010000001.1"/>
</dbReference>
<evidence type="ECO:0000256" key="1">
    <source>
        <dbReference type="ARBA" id="ARBA00004141"/>
    </source>
</evidence>
<dbReference type="InterPro" id="IPR006667">
    <property type="entry name" value="SLC41_membr_dom"/>
</dbReference>
<evidence type="ECO:0000256" key="9">
    <source>
        <dbReference type="RuleBase" id="RU362011"/>
    </source>
</evidence>
<keyword evidence="5 9" id="KW-0460">Magnesium</keyword>
<comment type="caution">
    <text evidence="11">The sequence shown here is derived from an EMBL/GenBank/DDBJ whole genome shotgun (WGS) entry which is preliminary data.</text>
</comment>
<dbReference type="PANTHER" id="PTHR43773">
    <property type="entry name" value="MAGNESIUM TRANSPORTER MGTE"/>
    <property type="match status" value="1"/>
</dbReference>
<dbReference type="InterPro" id="IPR036739">
    <property type="entry name" value="SLC41_membr_dom_sf"/>
</dbReference>
<dbReference type="EMBL" id="JAEQBW010000001">
    <property type="protein sequence ID" value="MBK6263757.1"/>
    <property type="molecule type" value="Genomic_DNA"/>
</dbReference>
<gene>
    <name evidence="11" type="primary">mgtE</name>
    <name evidence="11" type="ORF">JKA74_01815</name>
</gene>
<comment type="similarity">
    <text evidence="2 9">Belongs to the SLC41A transporter family.</text>
</comment>
<dbReference type="InterPro" id="IPR006669">
    <property type="entry name" value="MgtE_transporter"/>
</dbReference>
<keyword evidence="7 9" id="KW-0472">Membrane</keyword>
<dbReference type="PANTHER" id="PTHR43773:SF1">
    <property type="entry name" value="MAGNESIUM TRANSPORTER MGTE"/>
    <property type="match status" value="1"/>
</dbReference>
<keyword evidence="8" id="KW-0129">CBS domain</keyword>
<feature type="transmembrane region" description="Helical" evidence="9">
    <location>
        <begin position="363"/>
        <end position="385"/>
    </location>
</feature>
<evidence type="ECO:0000256" key="6">
    <source>
        <dbReference type="ARBA" id="ARBA00022989"/>
    </source>
</evidence>
<reference evidence="11" key="1">
    <citation type="submission" date="2021-01" db="EMBL/GenBank/DDBJ databases">
        <title>Marivirga aurantiaca sp. nov., isolated from intertidal surface sediments.</title>
        <authorList>
            <person name="Zhang M."/>
        </authorList>
    </citation>
    <scope>NUCLEOTIDE SEQUENCE</scope>
    <source>
        <strain evidence="11">S37H4</strain>
    </source>
</reference>
<evidence type="ECO:0000256" key="7">
    <source>
        <dbReference type="ARBA" id="ARBA00023136"/>
    </source>
</evidence>
<sequence length="454" mass="50796">MEKVEQFELSKEYLEKLQQAIKEMDDVFILNTLEGINPADISTILLEFSTDESKYVLDVLDYEVSAEVINDLDEDTRAKFLKNFKNKEISLMLNELDSDDAVDIINELPLKDREEVIALIENKEKAKNILDLLRYEEDVAGGLMAKELVKANVNWSVRQCIEEIRRQAENVEKIYSVYVVDDQNILLGRVSLKRIILAEDHVKVKDLYDDEVIAVETYMDEVDVAEIMRKYDLDAVPVVNVQGKLMGRITIDDIVDVITELAEEERQMMAGISEDVEEDDSVWMLTRARLPWLIIGMFGGLLGAQFIGVFEEDILLVPAMAFFIPLITATGGNVGIQSSSIVLQSLANKSVFDDSFLKRITKVLLVALLNGIVIAGIVMGMNLILGQEMRLALVVSLALFTVVLLASFMGTVTPLVLDRFGINPALAAGPFITTANDLLGLLVYFSVAHLLYYG</sequence>
<comment type="function">
    <text evidence="9">Acts as a magnesium transporter.</text>
</comment>
<dbReference type="GO" id="GO:0015095">
    <property type="term" value="F:magnesium ion transmembrane transporter activity"/>
    <property type="evidence" value="ECO:0007669"/>
    <property type="project" value="UniProtKB-UniRule"/>
</dbReference>
<evidence type="ECO:0000313" key="11">
    <source>
        <dbReference type="EMBL" id="MBK6263757.1"/>
    </source>
</evidence>
<evidence type="ECO:0000256" key="8">
    <source>
        <dbReference type="PROSITE-ProRule" id="PRU00703"/>
    </source>
</evidence>
<dbReference type="InterPro" id="IPR038076">
    <property type="entry name" value="MgtE_N_sf"/>
</dbReference>